<accession>A0A4V6L219</accession>
<evidence type="ECO:0000256" key="1">
    <source>
        <dbReference type="SAM" id="SignalP"/>
    </source>
</evidence>
<dbReference type="Pfam" id="PF20207">
    <property type="entry name" value="DUF6568"/>
    <property type="match status" value="1"/>
</dbReference>
<proteinExistence type="predicted"/>
<dbReference type="Gene3D" id="3.40.30.10">
    <property type="entry name" value="Glutaredoxin"/>
    <property type="match status" value="1"/>
</dbReference>
<feature type="signal peptide" evidence="1">
    <location>
        <begin position="1"/>
        <end position="22"/>
    </location>
</feature>
<dbReference type="RefSeq" id="WP_143920807.1">
    <property type="nucleotide sequence ID" value="NZ_CABEHT010000001.1"/>
</dbReference>
<gene>
    <name evidence="2" type="ORF">NCTC5386_01904</name>
</gene>
<dbReference type="AlphaFoldDB" id="A0A4V6L219"/>
<protein>
    <submittedName>
        <fullName evidence="2">Thiol-disulfide isomerase and thioredoxin</fullName>
    </submittedName>
</protein>
<dbReference type="InterPro" id="IPR046698">
    <property type="entry name" value="PedC-like"/>
</dbReference>
<dbReference type="SUPFAM" id="SSF52833">
    <property type="entry name" value="Thioredoxin-like"/>
    <property type="match status" value="1"/>
</dbReference>
<dbReference type="Proteomes" id="UP000394068">
    <property type="component" value="Unassembled WGS sequence"/>
</dbReference>
<keyword evidence="2" id="KW-0413">Isomerase</keyword>
<sequence>MIKKCSLFLLLVVTFLSTSIVAADLKIGLPIKEAQAVLAYQKNSHQFQHVSVKTIQVMMLEGKNFYLYTGRATCPHCRNFIPKLLQAAKHCKTPIYYLDSENTNLNVTLSHFRTHYGIRTVPNLSQFQSNQLIKSLDKPSQAQKEEISHFLLQ</sequence>
<evidence type="ECO:0000313" key="2">
    <source>
        <dbReference type="EMBL" id="VTS22627.1"/>
    </source>
</evidence>
<dbReference type="InterPro" id="IPR036249">
    <property type="entry name" value="Thioredoxin-like_sf"/>
</dbReference>
<evidence type="ECO:0000313" key="3">
    <source>
        <dbReference type="Proteomes" id="UP000394068"/>
    </source>
</evidence>
<dbReference type="EMBL" id="CABEHT010000001">
    <property type="protein sequence ID" value="VTS22627.1"/>
    <property type="molecule type" value="Genomic_DNA"/>
</dbReference>
<dbReference type="GO" id="GO:0016853">
    <property type="term" value="F:isomerase activity"/>
    <property type="evidence" value="ECO:0007669"/>
    <property type="project" value="UniProtKB-KW"/>
</dbReference>
<keyword evidence="1" id="KW-0732">Signal</keyword>
<reference evidence="2 3" key="1">
    <citation type="submission" date="2019-05" db="EMBL/GenBank/DDBJ databases">
        <authorList>
            <consortium name="Pathogen Informatics"/>
        </authorList>
    </citation>
    <scope>NUCLEOTIDE SEQUENCE [LARGE SCALE GENOMIC DNA]</scope>
    <source>
        <strain evidence="2 3">NCTC5386</strain>
    </source>
</reference>
<organism evidence="2 3">
    <name type="scientific">Streptococcus pseudoporcinus</name>
    <dbReference type="NCBI Taxonomy" id="361101"/>
    <lineage>
        <taxon>Bacteria</taxon>
        <taxon>Bacillati</taxon>
        <taxon>Bacillota</taxon>
        <taxon>Bacilli</taxon>
        <taxon>Lactobacillales</taxon>
        <taxon>Streptococcaceae</taxon>
        <taxon>Streptococcus</taxon>
    </lineage>
</organism>
<feature type="chain" id="PRO_5038577022" evidence="1">
    <location>
        <begin position="23"/>
        <end position="153"/>
    </location>
</feature>
<name>A0A4V6L219_9STRE</name>